<reference evidence="1 2" key="1">
    <citation type="submission" date="2020-11" db="EMBL/GenBank/DDBJ databases">
        <title>Enhanced detection system for hospital associated transmission using whole genome sequencing surveillance.</title>
        <authorList>
            <person name="Harrison L.H."/>
            <person name="Van Tyne D."/>
            <person name="Marsh J.W."/>
            <person name="Griffith M.P."/>
            <person name="Snyder D.J."/>
            <person name="Cooper V.S."/>
            <person name="Mustapha M."/>
        </authorList>
    </citation>
    <scope>NUCLEOTIDE SEQUENCE [LARGE SCALE GENOMIC DNA]</scope>
    <source>
        <strain evidence="1 2">PSB00013</strain>
    </source>
</reference>
<gene>
    <name evidence="1" type="ORF">I5Q09_22295</name>
</gene>
<dbReference type="EMBL" id="JADTXM010000020">
    <property type="protein sequence ID" value="MBH3441416.1"/>
    <property type="molecule type" value="Genomic_DNA"/>
</dbReference>
<protein>
    <submittedName>
        <fullName evidence="1">Uncharacterized protein</fullName>
    </submittedName>
</protein>
<organism evidence="1 2">
    <name type="scientific">Pseudomonas luteola</name>
    <dbReference type="NCBI Taxonomy" id="47886"/>
    <lineage>
        <taxon>Bacteria</taxon>
        <taxon>Pseudomonadati</taxon>
        <taxon>Pseudomonadota</taxon>
        <taxon>Gammaproteobacteria</taxon>
        <taxon>Pseudomonadales</taxon>
        <taxon>Pseudomonadaceae</taxon>
        <taxon>Pseudomonas</taxon>
    </lineage>
</organism>
<evidence type="ECO:0000313" key="2">
    <source>
        <dbReference type="Proteomes" id="UP000638986"/>
    </source>
</evidence>
<sequence>MAIERGQLPEWMNMARYSIYLNDELQCETDWPPMAQAAWNRAGRDRNAAQHDGIATLKKDGQMLASGQPQTLKGLPWPDHDEPECDLRDVVKSLLLLLRHDGWDAKEIAEAMTAHGLPTTRSRIDALRGSTQGKRTEVTAAELVVLISSVLNEYKRSES</sequence>
<evidence type="ECO:0000313" key="1">
    <source>
        <dbReference type="EMBL" id="MBH3441416.1"/>
    </source>
</evidence>
<proteinExistence type="predicted"/>
<dbReference type="Proteomes" id="UP000638986">
    <property type="component" value="Unassembled WGS sequence"/>
</dbReference>
<dbReference type="RefSeq" id="WP_125913168.1">
    <property type="nucleotide sequence ID" value="NZ_JAAMQY010000011.1"/>
</dbReference>
<name>A0ABS0MXQ3_PSELU</name>
<accession>A0ABS0MXQ3</accession>
<comment type="caution">
    <text evidence="1">The sequence shown here is derived from an EMBL/GenBank/DDBJ whole genome shotgun (WGS) entry which is preliminary data.</text>
</comment>